<dbReference type="AlphaFoldDB" id="G9PB71"/>
<accession>G9PB71</accession>
<comment type="caution">
    <text evidence="1">The sequence shown here is derived from an EMBL/GenBank/DDBJ whole genome shotgun (WGS) entry which is preliminary data.</text>
</comment>
<dbReference type="OMA" id="YSEIRIG"/>
<evidence type="ECO:0000313" key="1">
    <source>
        <dbReference type="EMBL" id="EHK39620.1"/>
    </source>
</evidence>
<organism evidence="1 2">
    <name type="scientific">Hypocrea atroviridis (strain ATCC 20476 / IMI 206040)</name>
    <name type="common">Trichoderma atroviride</name>
    <dbReference type="NCBI Taxonomy" id="452589"/>
    <lineage>
        <taxon>Eukaryota</taxon>
        <taxon>Fungi</taxon>
        <taxon>Dikarya</taxon>
        <taxon>Ascomycota</taxon>
        <taxon>Pezizomycotina</taxon>
        <taxon>Sordariomycetes</taxon>
        <taxon>Hypocreomycetidae</taxon>
        <taxon>Hypocreales</taxon>
        <taxon>Hypocreaceae</taxon>
        <taxon>Trichoderma</taxon>
    </lineage>
</organism>
<name>G9PB71_HYPAI</name>
<reference evidence="1 2" key="1">
    <citation type="journal article" date="2011" name="Genome Biol.">
        <title>Comparative genome sequence analysis underscores mycoparasitism as the ancestral life style of Trichoderma.</title>
        <authorList>
            <person name="Kubicek C.P."/>
            <person name="Herrera-Estrella A."/>
            <person name="Seidl-Seiboth V."/>
            <person name="Martinez D.A."/>
            <person name="Druzhinina I.S."/>
            <person name="Thon M."/>
            <person name="Zeilinger S."/>
            <person name="Casas-Flores S."/>
            <person name="Horwitz B.A."/>
            <person name="Mukherjee P.K."/>
            <person name="Mukherjee M."/>
            <person name="Kredics L."/>
            <person name="Alcaraz L.D."/>
            <person name="Aerts A."/>
            <person name="Antal Z."/>
            <person name="Atanasova L."/>
            <person name="Cervantes-Badillo M.G."/>
            <person name="Challacombe J."/>
            <person name="Chertkov O."/>
            <person name="McCluskey K."/>
            <person name="Coulpier F."/>
            <person name="Deshpande N."/>
            <person name="von Doehren H."/>
            <person name="Ebbole D.J."/>
            <person name="Esquivel-Naranjo E.U."/>
            <person name="Fekete E."/>
            <person name="Flipphi M."/>
            <person name="Glaser F."/>
            <person name="Gomez-Rodriguez E.Y."/>
            <person name="Gruber S."/>
            <person name="Han C."/>
            <person name="Henrissat B."/>
            <person name="Hermosa R."/>
            <person name="Hernandez-Onate M."/>
            <person name="Karaffa L."/>
            <person name="Kosti I."/>
            <person name="Le Crom S."/>
            <person name="Lindquist E."/>
            <person name="Lucas S."/>
            <person name="Luebeck M."/>
            <person name="Luebeck P.S."/>
            <person name="Margeot A."/>
            <person name="Metz B."/>
            <person name="Misra M."/>
            <person name="Nevalainen H."/>
            <person name="Omann M."/>
            <person name="Packer N."/>
            <person name="Perrone G."/>
            <person name="Uresti-Rivera E.E."/>
            <person name="Salamov A."/>
            <person name="Schmoll M."/>
            <person name="Seiboth B."/>
            <person name="Shapiro H."/>
            <person name="Sukno S."/>
            <person name="Tamayo-Ramos J.A."/>
            <person name="Tisch D."/>
            <person name="Wiest A."/>
            <person name="Wilkinson H.H."/>
            <person name="Zhang M."/>
            <person name="Coutinho P.M."/>
            <person name="Kenerley C.M."/>
            <person name="Monte E."/>
            <person name="Baker S.E."/>
            <person name="Grigoriev I.V."/>
        </authorList>
    </citation>
    <scope>NUCLEOTIDE SEQUENCE [LARGE SCALE GENOMIC DNA]</scope>
    <source>
        <strain evidence="2">ATCC 20476 / IMI 206040</strain>
    </source>
</reference>
<protein>
    <recommendedName>
        <fullName evidence="3">F-box domain-containing protein</fullName>
    </recommendedName>
</protein>
<dbReference type="HOGENOM" id="CLU_462792_0_0_1"/>
<dbReference type="STRING" id="452589.G9PB71"/>
<dbReference type="EMBL" id="ABDG02000029">
    <property type="protein sequence ID" value="EHK39620.1"/>
    <property type="molecule type" value="Genomic_DNA"/>
</dbReference>
<proteinExistence type="predicted"/>
<dbReference type="eggNOG" id="ENOG502R8GK">
    <property type="taxonomic scope" value="Eukaryota"/>
</dbReference>
<evidence type="ECO:0008006" key="3">
    <source>
        <dbReference type="Google" id="ProtNLM"/>
    </source>
</evidence>
<evidence type="ECO:0000313" key="2">
    <source>
        <dbReference type="Proteomes" id="UP000005426"/>
    </source>
</evidence>
<keyword evidence="2" id="KW-1185">Reference proteome</keyword>
<gene>
    <name evidence="1" type="ORF">TRIATDRAFT_91753</name>
</gene>
<sequence>MSVARLSFPAMSVAYFPSLPSMKQLEKTPVDKSSLDTLPPELIHLICYWIHVDRKTINGDTIEQCERPEGWRDSGHHTQFSRTLARLSLTSKRYRQIALPYLYSYIAITKYDEIQLPQFISTLCRNPDLRLLVKKIDIEGLPPGFTFGPEINETVFRDAAIEFNLPSLNLCRFKECNQVCGKLRDVCGHSQRLMILLFLLTPNLEYVGSLSPYNFFAVELENVTRKKAAEATAISPSLHYAFGSLHHLWAAGAQVYYNGFPLFDLEYEPQDLVFKLGAWLVPSLRTLRVRIACTFRPIPADVHLDNLKEITLDTALLTTEGLMSLTSACKVLEQFSFYSRGSCRMFSDHLLLSLRRKAPPNEFLPEDIVPAFSHLKGTLRRLAINRWDGARGILNSYAHFTAENKEMYATWPNWIGNGKLIGSLADFTALETLKLDSTCLFHNPRDQIPPNLSPYHLTGRLPKSIRHLVLPGAPTQMIPALHALALAAASKEFPNLQLVEVTCDEMDSQKREISIRNSYIGDFLQDIYSKFIGIEEWGPLEQRFADAGVKLVHIDSGNTRCFARDVLVNAGLVKPVERKYRTQVNDDAVF</sequence>
<dbReference type="Proteomes" id="UP000005426">
    <property type="component" value="Unassembled WGS sequence"/>
</dbReference>
<dbReference type="OrthoDB" id="5139510at2759"/>
<feature type="non-terminal residue" evidence="1">
    <location>
        <position position="590"/>
    </location>
</feature>